<evidence type="ECO:0000259" key="1">
    <source>
        <dbReference type="Pfam" id="PF12776"/>
    </source>
</evidence>
<name>A0A7J0GEW5_9ERIC</name>
<dbReference type="EMBL" id="BJWL01000020">
    <property type="protein sequence ID" value="GFZ09258.1"/>
    <property type="molecule type" value="Genomic_DNA"/>
</dbReference>
<dbReference type="InterPro" id="IPR024752">
    <property type="entry name" value="Myb/SANT-like_dom"/>
</dbReference>
<feature type="domain" description="Myb/SANT-like" evidence="1">
    <location>
        <begin position="173"/>
        <end position="265"/>
    </location>
</feature>
<feature type="domain" description="Myb/SANT-like" evidence="1">
    <location>
        <begin position="15"/>
        <end position="108"/>
    </location>
</feature>
<protein>
    <recommendedName>
        <fullName evidence="1">Myb/SANT-like domain-containing protein</fullName>
    </recommendedName>
</protein>
<proteinExistence type="predicted"/>
<dbReference type="AlphaFoldDB" id="A0A7J0GEW5"/>
<dbReference type="PANTHER" id="PTHR46929:SF33">
    <property type="entry name" value="L10-INTERACTING MYB DOMAIN-CONTAINING PROTEIN-LIKE ISOFORM X1"/>
    <property type="match status" value="1"/>
</dbReference>
<evidence type="ECO:0000313" key="2">
    <source>
        <dbReference type="EMBL" id="GFZ09258.1"/>
    </source>
</evidence>
<reference evidence="2 3" key="1">
    <citation type="submission" date="2019-07" db="EMBL/GenBank/DDBJ databases">
        <title>De Novo Assembly of kiwifruit Actinidia rufa.</title>
        <authorList>
            <person name="Sugita-Konishi S."/>
            <person name="Sato K."/>
            <person name="Mori E."/>
            <person name="Abe Y."/>
            <person name="Kisaki G."/>
            <person name="Hamano K."/>
            <person name="Suezawa K."/>
            <person name="Otani M."/>
            <person name="Fukuda T."/>
            <person name="Manabe T."/>
            <person name="Gomi K."/>
            <person name="Tabuchi M."/>
            <person name="Akimitsu K."/>
            <person name="Kataoka I."/>
        </authorList>
    </citation>
    <scope>NUCLEOTIDE SEQUENCE [LARGE SCALE GENOMIC DNA]</scope>
    <source>
        <strain evidence="3">cv. Fuchu</strain>
    </source>
</reference>
<evidence type="ECO:0000313" key="3">
    <source>
        <dbReference type="Proteomes" id="UP000585474"/>
    </source>
</evidence>
<dbReference type="Pfam" id="PF12776">
    <property type="entry name" value="Myb_DNA-bind_3"/>
    <property type="match status" value="2"/>
</dbReference>
<keyword evidence="3" id="KW-1185">Reference proteome</keyword>
<dbReference type="PANTHER" id="PTHR46929">
    <property type="entry name" value="EXPRESSED PROTEIN"/>
    <property type="match status" value="1"/>
</dbReference>
<dbReference type="Proteomes" id="UP000585474">
    <property type="component" value="Unassembled WGS sequence"/>
</dbReference>
<gene>
    <name evidence="2" type="ORF">Acr_20g0010660</name>
</gene>
<organism evidence="2 3">
    <name type="scientific">Actinidia rufa</name>
    <dbReference type="NCBI Taxonomy" id="165716"/>
    <lineage>
        <taxon>Eukaryota</taxon>
        <taxon>Viridiplantae</taxon>
        <taxon>Streptophyta</taxon>
        <taxon>Embryophyta</taxon>
        <taxon>Tracheophyta</taxon>
        <taxon>Spermatophyta</taxon>
        <taxon>Magnoliopsida</taxon>
        <taxon>eudicotyledons</taxon>
        <taxon>Gunneridae</taxon>
        <taxon>Pentapetalae</taxon>
        <taxon>asterids</taxon>
        <taxon>Ericales</taxon>
        <taxon>Actinidiaceae</taxon>
        <taxon>Actinidia</taxon>
    </lineage>
</organism>
<dbReference type="OrthoDB" id="1848055at2759"/>
<comment type="caution">
    <text evidence="2">The sequence shown here is derived from an EMBL/GenBank/DDBJ whole genome shotgun (WGS) entry which is preliminary data.</text>
</comment>
<accession>A0A7J0GEW5</accession>
<sequence>MGENFSSSSENLRTNWTQPMDHCFLELLLDQVSRGNKNGNVFIKEAWTEMIARFNDKFGFKHKTDVLKNRYKWLRKQYSNVKILIQNGFSWDEKQQMVTADNHVWDDYIKAHPDMQTYRAKVVPYYNKLCKICGHAVADGRYSLSSLDLDYENEAKALDDQTLPQSDPAKIDWSREMDEYFIQLMLEQVRKGNKIGRTFKNKAWIDMIVQFNTKFGYQHGKVVLKNRYNILRRQYSAVKYLLSRGGFSWDEKQQMLIADDRVWKKVIKASRNFRRYRNKTMPGYVDMCVICGSETANVRSDISPSTWSFENKTPAKTSGVFAVPEGCQETSKWGNIKKLTDQQKKRGPDVEENFHLSNKVQKVDEGIEDAMREIAVAVTILTKKNDDGHCIDTKNVINALQAIPDMDEDLLLDACDFLEDESKARMFLALDQTLRKKWPQSREDELMAELIRASILDHGEQPSDIFSSFPSLSSALSSLRLYQRLSSLTNATNNAFRRRKLPPH</sequence>